<reference evidence="10" key="2">
    <citation type="journal article" date="2015" name="Genome Announc.">
        <title>Draft Genome Sequence of Filamentous Marine Cyanobacterium Lyngbya confervoides Strain BDU141951.</title>
        <authorList>
            <person name="Chandrababunaidu M.M."/>
            <person name="Sen D."/>
            <person name="Tripathy S."/>
        </authorList>
    </citation>
    <scope>NUCLEOTIDE SEQUENCE</scope>
    <source>
        <strain evidence="10">BDU141951</strain>
    </source>
</reference>
<reference evidence="10" key="3">
    <citation type="submission" date="2020-02" db="EMBL/GenBank/DDBJ databases">
        <authorList>
            <person name="Sarangi A.N."/>
            <person name="Ghosh S."/>
            <person name="Mukherjee M."/>
            <person name="Tripathy S."/>
        </authorList>
    </citation>
    <scope>NUCLEOTIDE SEQUENCE</scope>
    <source>
        <strain evidence="10">BDU141951</strain>
    </source>
</reference>
<dbReference type="AlphaFoldDB" id="A0A0C1V315"/>
<evidence type="ECO:0000259" key="9">
    <source>
        <dbReference type="Pfam" id="PF02397"/>
    </source>
</evidence>
<name>A0A0C1V315_9CYAN</name>
<dbReference type="InterPro" id="IPR036291">
    <property type="entry name" value="NAD(P)-bd_dom_sf"/>
</dbReference>
<evidence type="ECO:0000256" key="3">
    <source>
        <dbReference type="ARBA" id="ARBA00006464"/>
    </source>
</evidence>
<dbReference type="InterPro" id="IPR017475">
    <property type="entry name" value="EPS_sugar_tfrase"/>
</dbReference>
<dbReference type="PANTHER" id="PTHR30576">
    <property type="entry name" value="COLANIC BIOSYNTHESIS UDP-GLUCOSE LIPID CARRIER TRANSFERASE"/>
    <property type="match status" value="1"/>
</dbReference>
<protein>
    <submittedName>
        <fullName evidence="10">Undecaprenyl-phosphate galactose phosphotransferase WbaP</fullName>
    </submittedName>
</protein>
<keyword evidence="8" id="KW-0472">Membrane</keyword>
<evidence type="ECO:0000256" key="8">
    <source>
        <dbReference type="ARBA" id="ARBA00023136"/>
    </source>
</evidence>
<reference evidence="10" key="1">
    <citation type="submission" date="2014-11" db="EMBL/GenBank/DDBJ databases">
        <authorList>
            <person name="Malar M.C."/>
            <person name="Sen D."/>
            <person name="Tripathy S."/>
        </authorList>
    </citation>
    <scope>NUCLEOTIDE SEQUENCE</scope>
    <source>
        <strain evidence="10">BDU141951</strain>
    </source>
</reference>
<dbReference type="NCBIfam" id="TIGR03025">
    <property type="entry name" value="EPS_sugtrans"/>
    <property type="match status" value="1"/>
</dbReference>
<dbReference type="Pfam" id="PF13727">
    <property type="entry name" value="CoA_binding_3"/>
    <property type="match status" value="1"/>
</dbReference>
<evidence type="ECO:0000256" key="4">
    <source>
        <dbReference type="ARBA" id="ARBA00022475"/>
    </source>
</evidence>
<evidence type="ECO:0000256" key="6">
    <source>
        <dbReference type="ARBA" id="ARBA00022692"/>
    </source>
</evidence>
<keyword evidence="4" id="KW-1003">Cell membrane</keyword>
<dbReference type="InterPro" id="IPR017472">
    <property type="entry name" value="Undecaprenyl-P_galact_Ptfrase"/>
</dbReference>
<dbReference type="GO" id="GO:0016780">
    <property type="term" value="F:phosphotransferase activity, for other substituted phosphate groups"/>
    <property type="evidence" value="ECO:0007669"/>
    <property type="project" value="TreeGrafter"/>
</dbReference>
<dbReference type="GO" id="GO:0005886">
    <property type="term" value="C:plasma membrane"/>
    <property type="evidence" value="ECO:0007669"/>
    <property type="project" value="UniProtKB-SubCell"/>
</dbReference>
<keyword evidence="7" id="KW-1133">Transmembrane helix</keyword>
<evidence type="ECO:0000256" key="5">
    <source>
        <dbReference type="ARBA" id="ARBA00022679"/>
    </source>
</evidence>
<gene>
    <name evidence="10" type="primary">wbaP</name>
    <name evidence="10" type="ORF">QQ91_003415</name>
</gene>
<accession>A0A0C1V315</accession>
<dbReference type="PANTHER" id="PTHR30576:SF4">
    <property type="entry name" value="UNDECAPRENYL-PHOSPHATE GALACTOSE PHOSPHOTRANSFERASE"/>
    <property type="match status" value="1"/>
</dbReference>
<dbReference type="Gene3D" id="3.40.50.720">
    <property type="entry name" value="NAD(P)-binding Rossmann-like Domain"/>
    <property type="match status" value="1"/>
</dbReference>
<evidence type="ECO:0000313" key="10">
    <source>
        <dbReference type="EMBL" id="NEV66160.1"/>
    </source>
</evidence>
<dbReference type="SUPFAM" id="SSF51735">
    <property type="entry name" value="NAD(P)-binding Rossmann-fold domains"/>
    <property type="match status" value="1"/>
</dbReference>
<comment type="subcellular location">
    <subcellularLocation>
        <location evidence="2">Cell membrane</location>
    </subcellularLocation>
    <subcellularLocation>
        <location evidence="1">Membrane</location>
        <topology evidence="1">Multi-pass membrane protein</topology>
    </subcellularLocation>
</comment>
<keyword evidence="5" id="KW-0808">Transferase</keyword>
<dbReference type="Pfam" id="PF02397">
    <property type="entry name" value="Bac_transf"/>
    <property type="match status" value="1"/>
</dbReference>
<dbReference type="GO" id="GO:0000271">
    <property type="term" value="P:polysaccharide biosynthetic process"/>
    <property type="evidence" value="ECO:0007669"/>
    <property type="project" value="InterPro"/>
</dbReference>
<dbReference type="EMBL" id="JTHE02000003">
    <property type="protein sequence ID" value="NEV66160.1"/>
    <property type="molecule type" value="Genomic_DNA"/>
</dbReference>
<proteinExistence type="inferred from homology"/>
<evidence type="ECO:0000256" key="2">
    <source>
        <dbReference type="ARBA" id="ARBA00004236"/>
    </source>
</evidence>
<comment type="caution">
    <text evidence="10">The sequence shown here is derived from an EMBL/GenBank/DDBJ whole genome shotgun (WGS) entry which is preliminary data.</text>
</comment>
<evidence type="ECO:0000256" key="1">
    <source>
        <dbReference type="ARBA" id="ARBA00004141"/>
    </source>
</evidence>
<dbReference type="NCBIfam" id="TIGR03022">
    <property type="entry name" value="WbaP_sugtrans"/>
    <property type="match status" value="1"/>
</dbReference>
<evidence type="ECO:0000256" key="7">
    <source>
        <dbReference type="ARBA" id="ARBA00022989"/>
    </source>
</evidence>
<dbReference type="InterPro" id="IPR003362">
    <property type="entry name" value="Bact_transf"/>
</dbReference>
<sequence>MTPLTQLLKPAYGPLTFSLRSVSTAAPLMVADLFGFVAAAYISVMLRYVMGGQFEPILYWNLWPLLGAVILVYGLARLYPGVGLSPVEELRRLVLTTTLFYLALAAVIFLFREGTTYSRGIFLMAWPLSLVGVWLSRILIRRLVAPYSWWGFPVLILGAGRTGALVIRTLKRQPGLGLKPIAVLDDDPKKQSDIESVPVLGKLAIAPFIARDRKISYAIVAMPGVPRTKLLAILERYGHMFPHLLIIPDLFGLSSLWVGATDMGGILGLEIRQRLLLYGPRLTKMILDYVLTLLLGLCTLPLLLVIMVAVKLDSCGPIFYGHYRLGRRGRPFTAWKFRSMVTNADAVLQQHLEANHLLREEWERERKLKSDPRITRVGRFLRRTSLDELPQLWNVLRGDMSLVGPRPIVDEEIGHYADKYELYKRVHPGITGLWQVSGRNDVTYAERVNLDAYYVRNWSVWLDIYILLRTIWVVMIGDGAY</sequence>
<feature type="domain" description="Bacterial sugar transferase" evidence="9">
    <location>
        <begin position="284"/>
        <end position="475"/>
    </location>
</feature>
<organism evidence="10">
    <name type="scientific">Lyngbya confervoides BDU141951</name>
    <dbReference type="NCBI Taxonomy" id="1574623"/>
    <lineage>
        <taxon>Bacteria</taxon>
        <taxon>Bacillati</taxon>
        <taxon>Cyanobacteriota</taxon>
        <taxon>Cyanophyceae</taxon>
        <taxon>Oscillatoriophycideae</taxon>
        <taxon>Oscillatoriales</taxon>
        <taxon>Microcoleaceae</taxon>
        <taxon>Lyngbya</taxon>
    </lineage>
</organism>
<keyword evidence="6" id="KW-0812">Transmembrane</keyword>
<comment type="similarity">
    <text evidence="3">Belongs to the bacterial sugar transferase family.</text>
</comment>